<evidence type="ECO:0000256" key="4">
    <source>
        <dbReference type="ARBA" id="ARBA00022722"/>
    </source>
</evidence>
<evidence type="ECO:0000256" key="6">
    <source>
        <dbReference type="ARBA" id="ARBA00022759"/>
    </source>
</evidence>
<keyword evidence="8 13" id="KW-0378">Hydrolase</keyword>
<protein>
    <recommendedName>
        <fullName evidence="13">Crossover junction endonuclease MUS81</fullName>
        <ecNumber evidence="13">3.1.22.-</ecNumber>
    </recommendedName>
</protein>
<dbReference type="AlphaFoldDB" id="A0AB34JCG3"/>
<keyword evidence="17" id="KW-1185">Reference proteome</keyword>
<evidence type="ECO:0000256" key="5">
    <source>
        <dbReference type="ARBA" id="ARBA00022723"/>
    </source>
</evidence>
<comment type="subcellular location">
    <subcellularLocation>
        <location evidence="2 13">Nucleus</location>
    </subcellularLocation>
</comment>
<keyword evidence="6 13" id="KW-0255">Endonuclease</keyword>
<dbReference type="InterPro" id="IPR047416">
    <property type="entry name" value="XPF_nuclease_Mus81"/>
</dbReference>
<dbReference type="SUPFAM" id="SSF47802">
    <property type="entry name" value="DNA polymerase beta, N-terminal domain-like"/>
    <property type="match status" value="1"/>
</dbReference>
<evidence type="ECO:0000256" key="14">
    <source>
        <dbReference type="SAM" id="MobiDB-lite"/>
    </source>
</evidence>
<dbReference type="InterPro" id="IPR033309">
    <property type="entry name" value="Mus81"/>
</dbReference>
<dbReference type="InterPro" id="IPR011335">
    <property type="entry name" value="Restrct_endonuc-II-like"/>
</dbReference>
<feature type="compositionally biased region" description="Low complexity" evidence="14">
    <location>
        <begin position="166"/>
        <end position="180"/>
    </location>
</feature>
<feature type="compositionally biased region" description="Basic residues" evidence="14">
    <location>
        <begin position="737"/>
        <end position="746"/>
    </location>
</feature>
<feature type="region of interest" description="Disordered" evidence="14">
    <location>
        <begin position="281"/>
        <end position="306"/>
    </location>
</feature>
<evidence type="ECO:0000256" key="12">
    <source>
        <dbReference type="ARBA" id="ARBA00023242"/>
    </source>
</evidence>
<dbReference type="PANTHER" id="PTHR13451:SF0">
    <property type="entry name" value="CROSSOVER JUNCTION ENDONUCLEASE MUS81"/>
    <property type="match status" value="1"/>
</dbReference>
<dbReference type="InterPro" id="IPR027421">
    <property type="entry name" value="DNA_pol_lamdba_lyase_dom_sf"/>
</dbReference>
<dbReference type="CDD" id="cd20074">
    <property type="entry name" value="XPF_nuclease_Mus81"/>
    <property type="match status" value="1"/>
</dbReference>
<keyword evidence="9 13" id="KW-0460">Magnesium</keyword>
<sequence length="1162" mass="126812">MGRNNALHALLAKWGAAAEDANLSSQQARTFRRAATSVATHATEITCREEALRVKHVGDVIANNVADWLEFEAKKKTHSLRMVALLVHTEEEKWWSVHTCDSMALRSWGKRRDGQNRPGMDNWQRMADSSEALKWAIGRAKRQLSRGYAHASGFADAFAAAQADAQAPSSSSAQQLQDASPTHVAAASDAHRENADPDGSSSIATASKRPYQPKLTNPRSGDVCPTAALLIALHQAQAVASGDTPPGAAPARSLVTGELLARAQTLCPTAQLTFRAPLAAHGRGEGANGQPRNVGRAAPRGGSAGAATGALRTLQKHGLIELFKDGRMNRYTLAIQVQPHAHIAQRSGASIAAELNEEFVAKHRETELRATAATWTTSNPLSATRVEMERFEANHTTSVGGVCAQSYHPWREASAPIAGKTVPGDRERDEIERLGAPGCGAPFDAELQNTHGKSSSSGRWRGWGKDNHAEIIDITETPIRSRAESSSAHSLRAKPSLAEKQPDRSCPPKSAPDQGESADQTFMPFRSRWEDGEDDSDDSDEALFRLPQPVRNETDRDCGELPSDTNAHLYNDRHQATRPEPSAVVIDLSDSPASHPVPPTFGTFDAPFQHSDVGGLCGAQRQLSSPIRAAACHRHVQGAASREEGESPPWRKGTPHTSSDSEDDGNEDFLSRVNRHRKAKGAAALPGLPSLQTQQAVSPVLASPTKEVSKSGLQPNKAADEKERVSSPSAISPCIAQRKRKVRRKHGEHERIEILEDEDELQHTPSARSPSARKCNATRAELDEPKSSVFEHVAVAHGGAKLYDPEQAPSQGVQQKAIFQSQAMGVDMAAGNALDGGKAPERLRKSVLGRENFFASLPKEAQEGPLSKAFEICLIVDSREKLSRSELASTLCGLVQDAGLTACVKPLPVGDFLWIAVPRERGVQQVAQATSDISDCLVLDCIIERKQAADFLSTLKHSRHYNSQKVRLQRCGLRRKFYLVEGCIDRWHHVGERERMKAELCHIQMVDRLLVKRTSRIEETVQFLRKTTEYLERELMKSAETLRQACPSGFYSPPSLSVEGSLLTWNEFCAATSPPECISHAFGRMLLNIAGVNAPMVQNVLHRYPTPLSLVEAIDHHRRACTLRGLPALEGKWLLADILVPGCRRQRLSETITDFFCKSDLK</sequence>
<dbReference type="Proteomes" id="UP001515480">
    <property type="component" value="Unassembled WGS sequence"/>
</dbReference>
<dbReference type="PANTHER" id="PTHR13451">
    <property type="entry name" value="CLASS II CROSSOVER JUNCTION ENDONUCLEASE MUS81"/>
    <property type="match status" value="1"/>
</dbReference>
<dbReference type="GO" id="GO:0000727">
    <property type="term" value="P:double-strand break repair via break-induced replication"/>
    <property type="evidence" value="ECO:0007669"/>
    <property type="project" value="UniProtKB-UniRule"/>
</dbReference>
<gene>
    <name evidence="16" type="ORF">AB1Y20_022862</name>
</gene>
<dbReference type="Pfam" id="PF02732">
    <property type="entry name" value="ERCC4"/>
    <property type="match status" value="1"/>
</dbReference>
<evidence type="ECO:0000256" key="8">
    <source>
        <dbReference type="ARBA" id="ARBA00022801"/>
    </source>
</evidence>
<dbReference type="SUPFAM" id="SSF52980">
    <property type="entry name" value="Restriction endonuclease-like"/>
    <property type="match status" value="1"/>
</dbReference>
<dbReference type="GO" id="GO:0008821">
    <property type="term" value="F:crossover junction DNA endonuclease activity"/>
    <property type="evidence" value="ECO:0007669"/>
    <property type="project" value="UniProtKB-UniRule"/>
</dbReference>
<feature type="region of interest" description="Disordered" evidence="14">
    <location>
        <begin position="438"/>
        <end position="567"/>
    </location>
</feature>
<dbReference type="GO" id="GO:0048476">
    <property type="term" value="C:Holliday junction resolvase complex"/>
    <property type="evidence" value="ECO:0007669"/>
    <property type="project" value="UniProtKB-UniRule"/>
</dbReference>
<dbReference type="GO" id="GO:0006308">
    <property type="term" value="P:DNA catabolic process"/>
    <property type="evidence" value="ECO:0007669"/>
    <property type="project" value="UniProtKB-UniRule"/>
</dbReference>
<evidence type="ECO:0000313" key="17">
    <source>
        <dbReference type="Proteomes" id="UP001515480"/>
    </source>
</evidence>
<keyword evidence="10 13" id="KW-0233">DNA recombination</keyword>
<evidence type="ECO:0000256" key="3">
    <source>
        <dbReference type="ARBA" id="ARBA00010015"/>
    </source>
</evidence>
<keyword evidence="12 13" id="KW-0539">Nucleus</keyword>
<name>A0AB34JCG3_PRYPA</name>
<dbReference type="InterPro" id="IPR042530">
    <property type="entry name" value="EME1/EME2_C"/>
</dbReference>
<comment type="cofactor">
    <cofactor evidence="1 13">
        <name>Mg(2+)</name>
        <dbReference type="ChEBI" id="CHEBI:18420"/>
    </cofactor>
</comment>
<dbReference type="EC" id="3.1.22.-" evidence="13"/>
<comment type="function">
    <text evidence="13">Interacts with EME1 to form a DNA structure-specific endonuclease with substrate preference for branched DNA structures with a 5'-end at the branch nick. Typical substrates include 3'-flap structures, D-loops, replication forks and nicked Holliday junctions. May be required in mitosis for the processing of stalled or collapsed replication fork intermediates. May be required in meiosis for the repair of meiosis-specific double strand breaks subsequent to single-end invasion (SEI).</text>
</comment>
<dbReference type="SMART" id="SM00891">
    <property type="entry name" value="ERCC4"/>
    <property type="match status" value="1"/>
</dbReference>
<dbReference type="GO" id="GO:0005634">
    <property type="term" value="C:nucleus"/>
    <property type="evidence" value="ECO:0007669"/>
    <property type="project" value="UniProtKB-SubCell"/>
</dbReference>
<keyword evidence="4 13" id="KW-0540">Nuclease</keyword>
<evidence type="ECO:0000256" key="10">
    <source>
        <dbReference type="ARBA" id="ARBA00023172"/>
    </source>
</evidence>
<proteinExistence type="inferred from homology"/>
<comment type="subunit">
    <text evidence="13">Interacts with EME1.</text>
</comment>
<keyword evidence="11 13" id="KW-0234">DNA repair</keyword>
<dbReference type="GO" id="GO:0048257">
    <property type="term" value="F:3'-flap endonuclease activity"/>
    <property type="evidence" value="ECO:0007669"/>
    <property type="project" value="TreeGrafter"/>
</dbReference>
<evidence type="ECO:0000256" key="13">
    <source>
        <dbReference type="RuleBase" id="RU369042"/>
    </source>
</evidence>
<dbReference type="EMBL" id="JBGBPQ010000009">
    <property type="protein sequence ID" value="KAL1519336.1"/>
    <property type="molecule type" value="Genomic_DNA"/>
</dbReference>
<reference evidence="16 17" key="1">
    <citation type="journal article" date="2024" name="Science">
        <title>Giant polyketide synthase enzymes in the biosynthesis of giant marine polyether toxins.</title>
        <authorList>
            <person name="Fallon T.R."/>
            <person name="Shende V.V."/>
            <person name="Wierzbicki I.H."/>
            <person name="Pendleton A.L."/>
            <person name="Watervoot N.F."/>
            <person name="Auber R.P."/>
            <person name="Gonzalez D.J."/>
            <person name="Wisecaver J.H."/>
            <person name="Moore B.S."/>
        </authorList>
    </citation>
    <scope>NUCLEOTIDE SEQUENCE [LARGE SCALE GENOMIC DNA]</scope>
    <source>
        <strain evidence="16 17">12B1</strain>
    </source>
</reference>
<organism evidence="16 17">
    <name type="scientific">Prymnesium parvum</name>
    <name type="common">Toxic golden alga</name>
    <dbReference type="NCBI Taxonomy" id="97485"/>
    <lineage>
        <taxon>Eukaryota</taxon>
        <taxon>Haptista</taxon>
        <taxon>Haptophyta</taxon>
        <taxon>Prymnesiophyceae</taxon>
        <taxon>Prymnesiales</taxon>
        <taxon>Prymnesiaceae</taxon>
        <taxon>Prymnesium</taxon>
    </lineage>
</organism>
<keyword evidence="5 13" id="KW-0479">Metal-binding</keyword>
<evidence type="ECO:0000256" key="1">
    <source>
        <dbReference type="ARBA" id="ARBA00001946"/>
    </source>
</evidence>
<dbReference type="Gene3D" id="1.10.150.110">
    <property type="entry name" value="DNA polymerase beta, N-terminal domain-like"/>
    <property type="match status" value="1"/>
</dbReference>
<feature type="region of interest" description="Disordered" evidence="14">
    <location>
        <begin position="166"/>
        <end position="220"/>
    </location>
</feature>
<comment type="similarity">
    <text evidence="3 13">Belongs to the XPF family.</text>
</comment>
<feature type="domain" description="ERCC4" evidence="15">
    <location>
        <begin position="873"/>
        <end position="984"/>
    </location>
</feature>
<dbReference type="GO" id="GO:0046872">
    <property type="term" value="F:metal ion binding"/>
    <property type="evidence" value="ECO:0007669"/>
    <property type="project" value="UniProtKB-UniRule"/>
</dbReference>
<accession>A0AB34JCG3</accession>
<dbReference type="GO" id="GO:0000712">
    <property type="term" value="P:resolution of meiotic recombination intermediates"/>
    <property type="evidence" value="ECO:0007669"/>
    <property type="project" value="TreeGrafter"/>
</dbReference>
<evidence type="ECO:0000256" key="7">
    <source>
        <dbReference type="ARBA" id="ARBA00022763"/>
    </source>
</evidence>
<feature type="compositionally biased region" description="Acidic residues" evidence="14">
    <location>
        <begin position="531"/>
        <end position="541"/>
    </location>
</feature>
<evidence type="ECO:0000256" key="9">
    <source>
        <dbReference type="ARBA" id="ARBA00022842"/>
    </source>
</evidence>
<dbReference type="Gene3D" id="1.10.150.670">
    <property type="entry name" value="Crossover junction endonuclease EME1, DNA-binding domain"/>
    <property type="match status" value="1"/>
</dbReference>
<evidence type="ECO:0000256" key="2">
    <source>
        <dbReference type="ARBA" id="ARBA00004123"/>
    </source>
</evidence>
<feature type="compositionally biased region" description="Low complexity" evidence="14">
    <location>
        <begin position="295"/>
        <end position="306"/>
    </location>
</feature>
<dbReference type="Gene3D" id="3.40.50.10130">
    <property type="match status" value="1"/>
</dbReference>
<keyword evidence="7 13" id="KW-0227">DNA damage</keyword>
<feature type="region of interest" description="Disordered" evidence="14">
    <location>
        <begin position="634"/>
        <end position="783"/>
    </location>
</feature>
<evidence type="ECO:0000259" key="15">
    <source>
        <dbReference type="SMART" id="SM00891"/>
    </source>
</evidence>
<dbReference type="GO" id="GO:0003677">
    <property type="term" value="F:DNA binding"/>
    <property type="evidence" value="ECO:0007669"/>
    <property type="project" value="UniProtKB-UniRule"/>
</dbReference>
<comment type="caution">
    <text evidence="16">The sequence shown here is derived from an EMBL/GenBank/DDBJ whole genome shotgun (WGS) entry which is preliminary data.</text>
</comment>
<evidence type="ECO:0000313" key="16">
    <source>
        <dbReference type="EMBL" id="KAL1519336.1"/>
    </source>
</evidence>
<evidence type="ECO:0000256" key="11">
    <source>
        <dbReference type="ARBA" id="ARBA00023204"/>
    </source>
</evidence>
<dbReference type="GO" id="GO:0031573">
    <property type="term" value="P:mitotic intra-S DNA damage checkpoint signaling"/>
    <property type="evidence" value="ECO:0007669"/>
    <property type="project" value="TreeGrafter"/>
</dbReference>
<dbReference type="InterPro" id="IPR006166">
    <property type="entry name" value="ERCC4_domain"/>
</dbReference>